<organism evidence="5 6">
    <name type="scientific">Sporocytophaga myxococcoides</name>
    <dbReference type="NCBI Taxonomy" id="153721"/>
    <lineage>
        <taxon>Bacteria</taxon>
        <taxon>Pseudomonadati</taxon>
        <taxon>Bacteroidota</taxon>
        <taxon>Cytophagia</taxon>
        <taxon>Cytophagales</taxon>
        <taxon>Cytophagaceae</taxon>
        <taxon>Sporocytophaga</taxon>
    </lineage>
</organism>
<accession>A0A098LHC6</accession>
<evidence type="ECO:0000313" key="6">
    <source>
        <dbReference type="Proteomes" id="UP000030185"/>
    </source>
</evidence>
<dbReference type="InterPro" id="IPR018060">
    <property type="entry name" value="HTH_AraC"/>
</dbReference>
<evidence type="ECO:0000256" key="2">
    <source>
        <dbReference type="ARBA" id="ARBA00023125"/>
    </source>
</evidence>
<keyword evidence="3" id="KW-0804">Transcription</keyword>
<dbReference type="GO" id="GO:0003700">
    <property type="term" value="F:DNA-binding transcription factor activity"/>
    <property type="evidence" value="ECO:0007669"/>
    <property type="project" value="InterPro"/>
</dbReference>
<keyword evidence="6" id="KW-1185">Reference proteome</keyword>
<dbReference type="STRING" id="153721.MYP_3073"/>
<gene>
    <name evidence="5" type="ORF">MYP_3073</name>
</gene>
<dbReference type="GO" id="GO:0043565">
    <property type="term" value="F:sequence-specific DNA binding"/>
    <property type="evidence" value="ECO:0007669"/>
    <property type="project" value="InterPro"/>
</dbReference>
<dbReference type="PROSITE" id="PS01124">
    <property type="entry name" value="HTH_ARAC_FAMILY_2"/>
    <property type="match status" value="1"/>
</dbReference>
<evidence type="ECO:0000256" key="1">
    <source>
        <dbReference type="ARBA" id="ARBA00023015"/>
    </source>
</evidence>
<dbReference type="InterPro" id="IPR003313">
    <property type="entry name" value="AraC-bd"/>
</dbReference>
<dbReference type="PANTHER" id="PTHR43280:SF32">
    <property type="entry name" value="TRANSCRIPTIONAL REGULATORY PROTEIN"/>
    <property type="match status" value="1"/>
</dbReference>
<proteinExistence type="predicted"/>
<dbReference type="Pfam" id="PF12833">
    <property type="entry name" value="HTH_18"/>
    <property type="match status" value="1"/>
</dbReference>
<dbReference type="PANTHER" id="PTHR43280">
    <property type="entry name" value="ARAC-FAMILY TRANSCRIPTIONAL REGULATOR"/>
    <property type="match status" value="1"/>
</dbReference>
<reference evidence="5 6" key="1">
    <citation type="submission" date="2014-09" db="EMBL/GenBank/DDBJ databases">
        <title>Sporocytophaga myxococcoides PG-01 genome sequencing.</title>
        <authorList>
            <person name="Liu L."/>
            <person name="Gao P.J."/>
            <person name="Chen G.J."/>
            <person name="Wang L.S."/>
        </authorList>
    </citation>
    <scope>NUCLEOTIDE SEQUENCE [LARGE SCALE GENOMIC DNA]</scope>
    <source>
        <strain evidence="5 6">PG-01</strain>
    </source>
</reference>
<dbReference type="InterPro" id="IPR014710">
    <property type="entry name" value="RmlC-like_jellyroll"/>
</dbReference>
<dbReference type="Gene3D" id="1.10.10.60">
    <property type="entry name" value="Homeodomain-like"/>
    <property type="match status" value="1"/>
</dbReference>
<comment type="caution">
    <text evidence="5">The sequence shown here is derived from an EMBL/GenBank/DDBJ whole genome shotgun (WGS) entry which is preliminary data.</text>
</comment>
<dbReference type="InterPro" id="IPR037923">
    <property type="entry name" value="HTH-like"/>
</dbReference>
<dbReference type="SUPFAM" id="SSF51215">
    <property type="entry name" value="Regulatory protein AraC"/>
    <property type="match status" value="1"/>
</dbReference>
<dbReference type="SUPFAM" id="SSF46689">
    <property type="entry name" value="Homeodomain-like"/>
    <property type="match status" value="1"/>
</dbReference>
<name>A0A098LHC6_9BACT</name>
<keyword evidence="1" id="KW-0805">Transcription regulation</keyword>
<dbReference type="PRINTS" id="PR00032">
    <property type="entry name" value="HTHARAC"/>
</dbReference>
<dbReference type="eggNOG" id="COG2207">
    <property type="taxonomic scope" value="Bacteria"/>
</dbReference>
<protein>
    <submittedName>
        <fullName evidence="5">AraC family transcriptional regulator</fullName>
    </submittedName>
</protein>
<dbReference type="OrthoDB" id="9793451at2"/>
<dbReference type="Proteomes" id="UP000030185">
    <property type="component" value="Unassembled WGS sequence"/>
</dbReference>
<evidence type="ECO:0000259" key="4">
    <source>
        <dbReference type="PROSITE" id="PS01124"/>
    </source>
</evidence>
<keyword evidence="2" id="KW-0238">DNA-binding</keyword>
<evidence type="ECO:0000313" key="5">
    <source>
        <dbReference type="EMBL" id="GAL85844.1"/>
    </source>
</evidence>
<feature type="domain" description="HTH araC/xylS-type" evidence="4">
    <location>
        <begin position="190"/>
        <end position="288"/>
    </location>
</feature>
<dbReference type="AlphaFoldDB" id="A0A098LHC6"/>
<dbReference type="InterPro" id="IPR020449">
    <property type="entry name" value="Tscrpt_reg_AraC-type_HTH"/>
</dbReference>
<dbReference type="InterPro" id="IPR009057">
    <property type="entry name" value="Homeodomain-like_sf"/>
</dbReference>
<evidence type="ECO:0000256" key="3">
    <source>
        <dbReference type="ARBA" id="ARBA00023163"/>
    </source>
</evidence>
<dbReference type="EMBL" id="BBLT01000006">
    <property type="protein sequence ID" value="GAL85844.1"/>
    <property type="molecule type" value="Genomic_DNA"/>
</dbReference>
<dbReference type="RefSeq" id="WP_045464876.1">
    <property type="nucleotide sequence ID" value="NZ_BBLT01000006.1"/>
</dbReference>
<dbReference type="SMART" id="SM00342">
    <property type="entry name" value="HTH_ARAC"/>
    <property type="match status" value="1"/>
</dbReference>
<sequence>MKKIPVYGIREFSKGSNEVYFYSNDLPNHLRSHQFINNPHSHSTYITILFTKGKGEHQIDFSSYPVKPGSVFLLNPGQVHCWKLSEQADGFVFFHTREFYDSIFTNRKITDFPFFYLQQNYPVIYLDKTEVVSVMSRFEEINQEFKANNSFKTEKLGSLIDLLYIELSRVYIKDSHDENKETSINYYKVKNLQRLIDEQFRTQKLPQQYADLMNMSTRHLNRLTREVLNKTTGDLIAERIILEAKRLLIHNDIPIANVGDQLGYDDVSYFIRVFKKHTGLSPKEFQKSTIKPFSL</sequence>
<dbReference type="Pfam" id="PF02311">
    <property type="entry name" value="AraC_binding"/>
    <property type="match status" value="1"/>
</dbReference>
<dbReference type="Gene3D" id="2.60.120.10">
    <property type="entry name" value="Jelly Rolls"/>
    <property type="match status" value="1"/>
</dbReference>